<organism evidence="5 6">
    <name type="scientific">Plectus sambesii</name>
    <dbReference type="NCBI Taxonomy" id="2011161"/>
    <lineage>
        <taxon>Eukaryota</taxon>
        <taxon>Metazoa</taxon>
        <taxon>Ecdysozoa</taxon>
        <taxon>Nematoda</taxon>
        <taxon>Chromadorea</taxon>
        <taxon>Plectida</taxon>
        <taxon>Plectina</taxon>
        <taxon>Plectoidea</taxon>
        <taxon>Plectidae</taxon>
        <taxon>Plectus</taxon>
    </lineage>
</organism>
<dbReference type="Proteomes" id="UP000887566">
    <property type="component" value="Unplaced"/>
</dbReference>
<evidence type="ECO:0000313" key="5">
    <source>
        <dbReference type="Proteomes" id="UP000887566"/>
    </source>
</evidence>
<keyword evidence="1" id="KW-0479">Metal-binding</keyword>
<dbReference type="AlphaFoldDB" id="A0A914UIQ6"/>
<keyword evidence="1" id="KW-0862">Zinc</keyword>
<dbReference type="Pfam" id="PF03732">
    <property type="entry name" value="Retrotrans_gag"/>
    <property type="match status" value="1"/>
</dbReference>
<keyword evidence="5" id="KW-1185">Reference proteome</keyword>
<dbReference type="PANTHER" id="PTHR33223:SF6">
    <property type="entry name" value="CCHC-TYPE DOMAIN-CONTAINING PROTEIN"/>
    <property type="match status" value="1"/>
</dbReference>
<dbReference type="PROSITE" id="PS50158">
    <property type="entry name" value="ZF_CCHC"/>
    <property type="match status" value="1"/>
</dbReference>
<evidence type="ECO:0000256" key="3">
    <source>
        <dbReference type="SAM" id="MobiDB-lite"/>
    </source>
</evidence>
<keyword evidence="2" id="KW-0175">Coiled coil</keyword>
<feature type="region of interest" description="Disordered" evidence="3">
    <location>
        <begin position="475"/>
        <end position="496"/>
    </location>
</feature>
<dbReference type="SUPFAM" id="SSF47353">
    <property type="entry name" value="Retrovirus capsid dimerization domain-like"/>
    <property type="match status" value="1"/>
</dbReference>
<evidence type="ECO:0000256" key="1">
    <source>
        <dbReference type="PROSITE-ProRule" id="PRU00047"/>
    </source>
</evidence>
<proteinExistence type="predicted"/>
<evidence type="ECO:0000313" key="6">
    <source>
        <dbReference type="WBParaSite" id="PSAMB.scaffold1035size36881.g10523.t1"/>
    </source>
</evidence>
<name>A0A914UIQ6_9BILA</name>
<reference evidence="6" key="1">
    <citation type="submission" date="2022-11" db="UniProtKB">
        <authorList>
            <consortium name="WormBaseParasite"/>
        </authorList>
    </citation>
    <scope>IDENTIFICATION</scope>
</reference>
<dbReference type="InterPro" id="IPR005162">
    <property type="entry name" value="Retrotrans_gag_dom"/>
</dbReference>
<dbReference type="GO" id="GO:0003676">
    <property type="term" value="F:nucleic acid binding"/>
    <property type="evidence" value="ECO:0007669"/>
    <property type="project" value="InterPro"/>
</dbReference>
<sequence length="551" mass="61734">MSEGAELIAELQGQVKTLKESLSNQTSVLEELSHGRNANAFSKVGTFSGMPGESWNDFLEKWELLTTAKALSPEKKLLNLPLHLSGVAFDQFRALRADQKDTYDELKRALTNAFSTETQVQDVTRELHQIRQGRAESVNEFAARLRTLSRSSAYKGLEPEAQNCILKELFCEKLRDEIRLLMSLAGTPPKTFEEAIAAARRFESSDGVLGPLLKSGIAGEKRPGKINSQIYATETGVRRAPSPNRNYATRNDTRKPTVQGQIMNALGDVDILELDLEEDIEREENLVEESEGEPQGEEEEIEVVFQSNGWNEKETTPYPEAYRATEEAGYVSSFPTPERPPSPPAVIPARRLIKYCPTYFQSCEPLEIVPMGEVPFVSQEQAAELLIQRLEQAEQQIVWQEGRMDELEGKISELGSRPPHYWGPGPQWKQDYDDPKELRFRFTAAGAPICTHCSQANHIRRDCPQRQMENCGGNNQNNGGFGQGNQVMGRGAGRGVRRYDQSAQGFDQRFGGEYGNYGGWSNRPVGYAPGLAGIKPPDRLCHPRWEHDRMA</sequence>
<feature type="domain" description="CCHC-type" evidence="4">
    <location>
        <begin position="450"/>
        <end position="465"/>
    </location>
</feature>
<protein>
    <submittedName>
        <fullName evidence="6">CCHC-type domain-containing protein</fullName>
    </submittedName>
</protein>
<dbReference type="PANTHER" id="PTHR33223">
    <property type="entry name" value="CCHC-TYPE DOMAIN-CONTAINING PROTEIN"/>
    <property type="match status" value="1"/>
</dbReference>
<evidence type="ECO:0000256" key="2">
    <source>
        <dbReference type="SAM" id="Coils"/>
    </source>
</evidence>
<dbReference type="WBParaSite" id="PSAMB.scaffold1035size36881.g10523.t1">
    <property type="protein sequence ID" value="PSAMB.scaffold1035size36881.g10523.t1"/>
    <property type="gene ID" value="PSAMB.scaffold1035size36881.g10523"/>
</dbReference>
<keyword evidence="1" id="KW-0863">Zinc-finger</keyword>
<evidence type="ECO:0000259" key="4">
    <source>
        <dbReference type="PROSITE" id="PS50158"/>
    </source>
</evidence>
<dbReference type="InterPro" id="IPR001878">
    <property type="entry name" value="Znf_CCHC"/>
</dbReference>
<feature type="coiled-coil region" evidence="2">
    <location>
        <begin position="376"/>
        <end position="410"/>
    </location>
</feature>
<dbReference type="GO" id="GO:0008270">
    <property type="term" value="F:zinc ion binding"/>
    <property type="evidence" value="ECO:0007669"/>
    <property type="project" value="UniProtKB-KW"/>
</dbReference>
<accession>A0A914UIQ6</accession>